<protein>
    <submittedName>
        <fullName evidence="3">Uncharacterized protein DUF3238</fullName>
    </submittedName>
</protein>
<dbReference type="Pfam" id="PF11579">
    <property type="entry name" value="DUF3238"/>
    <property type="match status" value="1"/>
</dbReference>
<evidence type="ECO:0000313" key="3">
    <source>
        <dbReference type="EMBL" id="PWJ66715.1"/>
    </source>
</evidence>
<feature type="chain" id="PRO_5046326377" evidence="2">
    <location>
        <begin position="31"/>
        <end position="430"/>
    </location>
</feature>
<name>A0ABX5LHM3_9MICO</name>
<dbReference type="RefSeq" id="WP_109714830.1">
    <property type="nucleotide sequence ID" value="NZ_QGDV01000001.1"/>
</dbReference>
<comment type="caution">
    <text evidence="3">The sequence shown here is derived from an EMBL/GenBank/DDBJ whole genome shotgun (WGS) entry which is preliminary data.</text>
</comment>
<sequence length="430" mass="45859">MKRINRLRVVTAITLPLCISGAYIPSLAFASETKDASLVVELEATGASVADASSLAKETVVGKSDEGETIQIVHVNDQDALVTVQYAPSMDASNASNNTASIPKPEVTTINGNVFTSGNFGDAVDRHTPLEAAPEFASAITSDSASFDWDTPPGGEYSVLRDGDIRGTSSNGRFTDTGLKPGDSYDYVLEGKADAQGNVASRAMTVSALSADTNHSDQIVYPLRYQPSTTAYDYKTFIPDATVSNFEAKVGCGLGDGESFKGDNRDFIGPGAGAPYETSSYRTQMFFNVNWDNTEPYDLAYVKSVGPTRKLNSKGDVIETRTASDAGMVFQNPTRSGDLVTFGVSHEVGDPFCLAGAIRYSLTWVKIYRSGSVSIQGSRQPVPSHEAYARFSNSDGSESWKTLYQGTGTNFLCLLPGVCPSENIDETVSG</sequence>
<accession>A0ABX5LHM3</accession>
<dbReference type="Proteomes" id="UP000245674">
    <property type="component" value="Unassembled WGS sequence"/>
</dbReference>
<evidence type="ECO:0000256" key="2">
    <source>
        <dbReference type="SAM" id="SignalP"/>
    </source>
</evidence>
<dbReference type="EMBL" id="QGDV01000001">
    <property type="protein sequence ID" value="PWJ66715.1"/>
    <property type="molecule type" value="Genomic_DNA"/>
</dbReference>
<gene>
    <name evidence="3" type="ORF">B0H03_101167</name>
</gene>
<proteinExistence type="predicted"/>
<feature type="region of interest" description="Disordered" evidence="1">
    <location>
        <begin position="158"/>
        <end position="177"/>
    </location>
</feature>
<dbReference type="Gene3D" id="2.60.40.10">
    <property type="entry name" value="Immunoglobulins"/>
    <property type="match status" value="1"/>
</dbReference>
<organism evidence="3 4">
    <name type="scientific">Rathayibacter iranicus NCPPB 2253 = VKM Ac-1602</name>
    <dbReference type="NCBI Taxonomy" id="1328868"/>
    <lineage>
        <taxon>Bacteria</taxon>
        <taxon>Bacillati</taxon>
        <taxon>Actinomycetota</taxon>
        <taxon>Actinomycetes</taxon>
        <taxon>Micrococcales</taxon>
        <taxon>Microbacteriaceae</taxon>
        <taxon>Rathayibacter</taxon>
    </lineage>
</organism>
<reference evidence="3 4" key="1">
    <citation type="submission" date="2018-03" db="EMBL/GenBank/DDBJ databases">
        <title>Genomic Encyclopedia of Type Strains, Phase III (KMG-III): the genomes of soil and plant-associated and newly described type strains.</title>
        <authorList>
            <person name="Whitman W."/>
        </authorList>
    </citation>
    <scope>NUCLEOTIDE SEQUENCE [LARGE SCALE GENOMIC DNA]</scope>
    <source>
        <strain evidence="3 4">VKM Ac-1602</strain>
    </source>
</reference>
<dbReference type="InterPro" id="IPR013783">
    <property type="entry name" value="Ig-like_fold"/>
</dbReference>
<evidence type="ECO:0000256" key="1">
    <source>
        <dbReference type="SAM" id="MobiDB-lite"/>
    </source>
</evidence>
<keyword evidence="4" id="KW-1185">Reference proteome</keyword>
<keyword evidence="2" id="KW-0732">Signal</keyword>
<evidence type="ECO:0000313" key="4">
    <source>
        <dbReference type="Proteomes" id="UP000245674"/>
    </source>
</evidence>
<feature type="signal peptide" evidence="2">
    <location>
        <begin position="1"/>
        <end position="30"/>
    </location>
</feature>
<dbReference type="InterPro" id="IPR021631">
    <property type="entry name" value="DUF3238"/>
</dbReference>